<name>A0ABS8I0S4_9NOSO</name>
<accession>A0ABS8I0S4</accession>
<dbReference type="RefSeq" id="WP_229482555.1">
    <property type="nucleotide sequence ID" value="NZ_JAIVFQ010000001.1"/>
</dbReference>
<evidence type="ECO:0000313" key="1">
    <source>
        <dbReference type="EMBL" id="MCC5597875.1"/>
    </source>
</evidence>
<dbReference type="Proteomes" id="UP001199525">
    <property type="component" value="Unassembled WGS sequence"/>
</dbReference>
<dbReference type="EMBL" id="JAIVFQ010000001">
    <property type="protein sequence ID" value="MCC5597875.1"/>
    <property type="molecule type" value="Genomic_DNA"/>
</dbReference>
<reference evidence="1 2" key="1">
    <citation type="journal article" date="2021" name="Microorganisms">
        <title>Genome Evolution of Filamentous Cyanobacterium Nostoc Species: From Facultative Symbiosis to Free Living.</title>
        <authorList>
            <person name="Huo D."/>
            <person name="Li H."/>
            <person name="Cai F."/>
            <person name="Guo X."/>
            <person name="Qiao Z."/>
            <person name="Wang W."/>
            <person name="Yu G."/>
            <person name="Li R."/>
        </authorList>
    </citation>
    <scope>NUCLEOTIDE SEQUENCE [LARGE SCALE GENOMIC DNA]</scope>
    <source>
        <strain evidence="1 2">CHAB 5714</strain>
    </source>
</reference>
<organism evidence="1 2">
    <name type="scientific">Nostoc favosum CHAB5714</name>
    <dbReference type="NCBI Taxonomy" id="2780399"/>
    <lineage>
        <taxon>Bacteria</taxon>
        <taxon>Bacillati</taxon>
        <taxon>Cyanobacteriota</taxon>
        <taxon>Cyanophyceae</taxon>
        <taxon>Nostocales</taxon>
        <taxon>Nostocaceae</taxon>
        <taxon>Nostoc</taxon>
        <taxon>Nostoc favosum</taxon>
    </lineage>
</organism>
<comment type="caution">
    <text evidence="1">The sequence shown here is derived from an EMBL/GenBank/DDBJ whole genome shotgun (WGS) entry which is preliminary data.</text>
</comment>
<evidence type="ECO:0000313" key="2">
    <source>
        <dbReference type="Proteomes" id="UP001199525"/>
    </source>
</evidence>
<protein>
    <submittedName>
        <fullName evidence="1">Uncharacterized protein</fullName>
    </submittedName>
</protein>
<gene>
    <name evidence="1" type="ORF">LC586_01105</name>
</gene>
<keyword evidence="2" id="KW-1185">Reference proteome</keyword>
<proteinExistence type="predicted"/>
<sequence>MRFSNASPKLNHAIASELRSLLSQVMSVSLDGNRQERSRGFINIFLILSIPC</sequence>